<keyword evidence="11" id="KW-1185">Reference proteome</keyword>
<evidence type="ECO:0000256" key="3">
    <source>
        <dbReference type="ARBA" id="ARBA00022448"/>
    </source>
</evidence>
<comment type="similarity">
    <text evidence="2 9">Belongs to the mitochondrial carrier (TC 2.A.29) family.</text>
</comment>
<dbReference type="Pfam" id="PF00153">
    <property type="entry name" value="Mito_carr"/>
    <property type="match status" value="1"/>
</dbReference>
<dbReference type="AlphaFoldDB" id="A0A9W7AMA4"/>
<name>A0A9W7AMA4_9STRA</name>
<evidence type="ECO:0000256" key="8">
    <source>
        <dbReference type="PROSITE-ProRule" id="PRU00282"/>
    </source>
</evidence>
<organism evidence="10 11">
    <name type="scientific">Triparma retinervis</name>
    <dbReference type="NCBI Taxonomy" id="2557542"/>
    <lineage>
        <taxon>Eukaryota</taxon>
        <taxon>Sar</taxon>
        <taxon>Stramenopiles</taxon>
        <taxon>Ochrophyta</taxon>
        <taxon>Bolidophyceae</taxon>
        <taxon>Parmales</taxon>
        <taxon>Triparmaceae</taxon>
        <taxon>Triparma</taxon>
    </lineage>
</organism>
<evidence type="ECO:0000256" key="6">
    <source>
        <dbReference type="ARBA" id="ARBA00022989"/>
    </source>
</evidence>
<dbReference type="SUPFAM" id="SSF103506">
    <property type="entry name" value="Mitochondrial carrier"/>
    <property type="match status" value="1"/>
</dbReference>
<dbReference type="InterPro" id="IPR018108">
    <property type="entry name" value="MCP_transmembrane"/>
</dbReference>
<keyword evidence="3 9" id="KW-0813">Transport</keyword>
<keyword evidence="4 8" id="KW-0812">Transmembrane</keyword>
<evidence type="ECO:0000256" key="2">
    <source>
        <dbReference type="ARBA" id="ARBA00006375"/>
    </source>
</evidence>
<gene>
    <name evidence="10" type="ORF">TrRE_jg12603</name>
</gene>
<evidence type="ECO:0000256" key="5">
    <source>
        <dbReference type="ARBA" id="ARBA00022737"/>
    </source>
</evidence>
<evidence type="ECO:0000313" key="10">
    <source>
        <dbReference type="EMBL" id="GMH74294.1"/>
    </source>
</evidence>
<dbReference type="OrthoDB" id="448427at2759"/>
<dbReference type="Proteomes" id="UP001165082">
    <property type="component" value="Unassembled WGS sequence"/>
</dbReference>
<dbReference type="GO" id="GO:0016020">
    <property type="term" value="C:membrane"/>
    <property type="evidence" value="ECO:0007669"/>
    <property type="project" value="UniProtKB-SubCell"/>
</dbReference>
<sequence>MLLEIEAKLSTSRFIASRSASRSAIEKEPQGGPQGPRLSVLQTLAAGGTARSLGQAVTYPMDALRTISQTRKGAKKLSELGAGVLISGCVQTSLFAFPLGAVQFTVFGSVKKALSSVVGTASGGMRGTAVAVASSSCASLASCLVGVPQEVLKQRLVTKIYPNFGTAPTFTST</sequence>
<reference evidence="10" key="1">
    <citation type="submission" date="2022-07" db="EMBL/GenBank/DDBJ databases">
        <title>Genome analysis of Parmales, a sister group of diatoms, reveals the evolutionary specialization of diatoms from phago-mixotrophs to photoautotrophs.</title>
        <authorList>
            <person name="Ban H."/>
            <person name="Sato S."/>
            <person name="Yoshikawa S."/>
            <person name="Kazumasa Y."/>
            <person name="Nakamura Y."/>
            <person name="Ichinomiya M."/>
            <person name="Saitoh K."/>
            <person name="Sato N."/>
            <person name="Blanc-Mathieu R."/>
            <person name="Endo H."/>
            <person name="Kuwata A."/>
            <person name="Ogata H."/>
        </authorList>
    </citation>
    <scope>NUCLEOTIDE SEQUENCE</scope>
</reference>
<evidence type="ECO:0000256" key="4">
    <source>
        <dbReference type="ARBA" id="ARBA00022692"/>
    </source>
</evidence>
<keyword evidence="7 8" id="KW-0472">Membrane</keyword>
<dbReference type="InterPro" id="IPR023395">
    <property type="entry name" value="MCP_dom_sf"/>
</dbReference>
<dbReference type="PROSITE" id="PS50920">
    <property type="entry name" value="SOLCAR"/>
    <property type="match status" value="1"/>
</dbReference>
<keyword evidence="6" id="KW-1133">Transmembrane helix</keyword>
<comment type="caution">
    <text evidence="10">The sequence shown here is derived from an EMBL/GenBank/DDBJ whole genome shotgun (WGS) entry which is preliminary data.</text>
</comment>
<dbReference type="PANTHER" id="PTHR45667">
    <property type="entry name" value="S-ADENOSYLMETHIONINE MITOCHONDRIAL CARRIER PROTEIN"/>
    <property type="match status" value="1"/>
</dbReference>
<keyword evidence="5" id="KW-0677">Repeat</keyword>
<evidence type="ECO:0000256" key="7">
    <source>
        <dbReference type="ARBA" id="ARBA00023136"/>
    </source>
</evidence>
<accession>A0A9W7AMA4</accession>
<comment type="subcellular location">
    <subcellularLocation>
        <location evidence="1">Membrane</location>
        <topology evidence="1">Multi-pass membrane protein</topology>
    </subcellularLocation>
</comment>
<dbReference type="Gene3D" id="1.50.40.10">
    <property type="entry name" value="Mitochondrial carrier domain"/>
    <property type="match status" value="1"/>
</dbReference>
<evidence type="ECO:0000256" key="1">
    <source>
        <dbReference type="ARBA" id="ARBA00004141"/>
    </source>
</evidence>
<feature type="repeat" description="Solcar" evidence="8">
    <location>
        <begin position="38"/>
        <end position="113"/>
    </location>
</feature>
<proteinExistence type="inferred from homology"/>
<evidence type="ECO:0000313" key="11">
    <source>
        <dbReference type="Proteomes" id="UP001165082"/>
    </source>
</evidence>
<dbReference type="EMBL" id="BRXZ01002984">
    <property type="protein sequence ID" value="GMH74294.1"/>
    <property type="molecule type" value="Genomic_DNA"/>
</dbReference>
<protein>
    <submittedName>
        <fullName evidence="10">Uncharacterized protein</fullName>
    </submittedName>
</protein>
<evidence type="ECO:0000256" key="9">
    <source>
        <dbReference type="RuleBase" id="RU000488"/>
    </source>
</evidence>